<dbReference type="OrthoDB" id="62853at2759"/>
<dbReference type="EMBL" id="JAIWYP010000015">
    <property type="protein sequence ID" value="KAH3699262.1"/>
    <property type="molecule type" value="Genomic_DNA"/>
</dbReference>
<dbReference type="PANTHER" id="PTHR16112:SF16">
    <property type="entry name" value="SIX-BANDED, ISOFORM H"/>
    <property type="match status" value="1"/>
</dbReference>
<feature type="region of interest" description="Disordered" evidence="1">
    <location>
        <begin position="876"/>
        <end position="903"/>
    </location>
</feature>
<evidence type="ECO:0000259" key="2">
    <source>
        <dbReference type="PROSITE" id="PS50812"/>
    </source>
</evidence>
<feature type="region of interest" description="Disordered" evidence="1">
    <location>
        <begin position="487"/>
        <end position="506"/>
    </location>
</feature>
<evidence type="ECO:0000313" key="4">
    <source>
        <dbReference type="EMBL" id="KAH3699262.1"/>
    </source>
</evidence>
<dbReference type="Proteomes" id="UP000828390">
    <property type="component" value="Unassembled WGS sequence"/>
</dbReference>
<dbReference type="PROSITE" id="PS50982">
    <property type="entry name" value="MBD"/>
    <property type="match status" value="1"/>
</dbReference>
<dbReference type="CDD" id="cd20141">
    <property type="entry name" value="PWWP_MBD5"/>
    <property type="match status" value="1"/>
</dbReference>
<feature type="region of interest" description="Disordered" evidence="1">
    <location>
        <begin position="1451"/>
        <end position="1478"/>
    </location>
</feature>
<reference evidence="4" key="1">
    <citation type="journal article" date="2019" name="bioRxiv">
        <title>The Genome of the Zebra Mussel, Dreissena polymorpha: A Resource for Invasive Species Research.</title>
        <authorList>
            <person name="McCartney M.A."/>
            <person name="Auch B."/>
            <person name="Kono T."/>
            <person name="Mallez S."/>
            <person name="Zhang Y."/>
            <person name="Obille A."/>
            <person name="Becker A."/>
            <person name="Abrahante J.E."/>
            <person name="Garbe J."/>
            <person name="Badalamenti J.P."/>
            <person name="Herman A."/>
            <person name="Mangelson H."/>
            <person name="Liachko I."/>
            <person name="Sullivan S."/>
            <person name="Sone E.D."/>
            <person name="Koren S."/>
            <person name="Silverstein K.A.T."/>
            <person name="Beckman K.B."/>
            <person name="Gohl D.M."/>
        </authorList>
    </citation>
    <scope>NUCLEOTIDE SEQUENCE</scope>
    <source>
        <strain evidence="4">Duluth1</strain>
        <tissue evidence="4">Whole animal</tissue>
    </source>
</reference>
<evidence type="ECO:0000313" key="5">
    <source>
        <dbReference type="Proteomes" id="UP000828390"/>
    </source>
</evidence>
<feature type="domain" description="MBD" evidence="3">
    <location>
        <begin position="584"/>
        <end position="654"/>
    </location>
</feature>
<sequence>MDNPGFMSINLGMNLVSSQPSNSGQLIQQLPGIQQIFTHTASAKPVEGLQNVIQQAILPANGQSGVGTPSLLAGNQSMMPPGLQIIGQPNQSAFLAQQQLMTEQAAQNLNMGGRGLVPSNYQFMPRGNFTLVNQPVQGTSVAVQLSPQQLGTNLGATTLSPIEHQQLLQAATFDTQLAALQNQQAQQVAFHNAAGQLMLGSPQQQLMLQSPNQQFTLQSPSHHFTLQNQGQFTQQGQGVTQFTHQGQGLAQFTPQHHILTQGHNNNLIVHGQIQGQNTGLIVQGDNFSQGLFVQNPVFHNINQQMFASPPSVFNGNHLQGIFSHTPNIMNQNLGIMSLNQSPTGLKGLENHADKMDAMSPNTGLMNQQMQLLAQIAHNSNPGSFQQPGIMTNVLKQQPQTINIVSQPGSLPANSMTQNPSLPSFGHFLLHHHMQSLPHPFLQNLTITTASTANNPLKFEVHPSQGQMVSPVDVSSINAQFNNWNKGQVHGRTKKQSGQGSATPKLASSLPFLTPKTVALTPVTVSPATSACTPPPLVTVSVTMTTCTVDIVASKAKTSGDSSSYSALLKTVSQPIELQKDCHGVSDRAQSLISVPSGWTRKVEEDSVVYYSPTCERLTSSETLKQYLGSEGTCKCGLECPILVEKVFNFSTSVVTVTWNPLPAELATVRRGSCQHRGVSESRATSAAEMPVSVAVSASTDLSVSSLRPEVCVVPSSTMMSPRVSSTVQESMQTGIQPCRCKKSIQTNEEYDLSASPDSLTVQYQKDITTQSATVCEHVAGCASEQEDGRNIPHAPEGIQMESACEPIQPELWISNCGDIAGAVAGNRSELIGNLVECDTLCESSSNKDVLHEKSGTKVQHLANLAAGEVVDSVHTANKSGSRSVNQTVQTSSMNMSKDKGARKLSGKCEPITKSYSALVACLNTPVKCESLVKKINKKSVHNSPSVKNSIHSIVRSNENRRQNSRSAVNLEGSMGVVSSSETALVDAKVLSPVVDVFTSEMLAHLIQDGERDSSLVSSIVSDYGPAIVQADHTNSYSATESVQTIYPDLSSISQSGIKQNMLSPNVLKSFQTNLLANLHNLSSPPNQQVFPATDVSQGCVLPKGYQHGSLKKTVSDNQGAINNPENSLCELIIPHSICCTTAEEVANLAMLREQLKLYRSAKASDKQKLDNIFDSDVPPPNVDVSQLKDKGHGPIPKEKIATSENLSRNVISVSNLATTSLKCSMSSSQNLDNEHYCDEASDSFEATRLLDVTRSDSACSDRLPVESPNVLLMDSESNNSDLSTKSLIASIASVPLTPIDAYRAIPASVKIKVHKEEHFSLPIASAPPTPTTVVHHTPGSLSCHQMSLNKARQHVHTHQTSPAVSSSVDNISNVSRVDLINDTSILSPLAAILSNPTICQAFKQMFPEVMHEAVLQSLGSITPSSGQTLPAKESVVHSTELNSFEAFTSTQCSTAQQQPDIKTGRSPQPHSRPGFPMTQARLHAPEYPASTLLTAAAKNQFFQQQNALRIILNQQAQAVANGHSFKLQVPGSAVSVNSPRSVAPVVNLVPHNPVVSNIEKNPKPKGSSTISELLNNSIVSSQASLQNTVQNVDKPSGVLGQTQLNPGFQLQINQPCTTQLGKPHNTGIPVFSFPGTLCVQPQKSLGGMNVQLPSVGNQRNETANMNLGNLNSQMLQLHSALGLPIQLANQHLIQHDSGVGNILQLQNICPNFDKNMLQNLPLLLQQQRQQQQFPNLSNNVNINMSIPLLGMHGVHPGMISIPSSQSHLNEQVNSNNIHSSVPQMILTSQGIGPGNYAPNNSSVSANLSNLSQCVGNQSLPMMPVPINVQQTYSATGTQLTAMQLQTLQLQQQLLNQLQQVQGMQNLINQFNMQGLASDKHAGVLSEANAATFVSNTLTDGASETSSLCNAPVSCNSSIPTNATSQFCSRVSASVSSQCVISSTNELQTTKSVRVIAAADTTADCNETTETVDIGTETEEVDQNQDKDNEAEDEDEKSGSEESHFRGRGCGKDDQDDESIHKSDDRSDLNDSREDMELSDDKELEDISSVAHSEGFTDLKEYYKPPAMQSTLSSSQVDCISPTPSVNSISTTSKAAATCLAIATWKGNSRSRKQRSSLANSQNLAAELSTPSKGELKLKIKKKHLLSSTIKEVFSKRQKKRTKGATTKALFEKKELRSSTQAATKASSMLAACSGDTKANKTGKEDSSVSGGNIFDKNNDYFVESIQTQNVHMKSHSETMNTEELECDSSSNALENLDISIAHKDEEITEKHQVELTSRIAAALSCQKGRWLLSSARNKTDPRGELSSGAADPSVLHGLKGSKRSRESNELDQNNDEGVKSGPASSYVHSFSTGDLVWGQIRGFPSWPGKLVETDTKQGLVADEGKLLVKWFGDNTVTRVEPDKLKTLSEGLEAHHRARKKHRRGRKMNSNLEQAIQQAMAELDRQTNEHTSDSPLQTLGQ</sequence>
<gene>
    <name evidence="4" type="ORF">DPMN_074218</name>
</gene>
<dbReference type="SMART" id="SM00391">
    <property type="entry name" value="MBD"/>
    <property type="match status" value="1"/>
</dbReference>
<feature type="region of interest" description="Disordered" evidence="1">
    <location>
        <begin position="2109"/>
        <end position="2130"/>
    </location>
</feature>
<feature type="compositionally biased region" description="Basic and acidic residues" evidence="1">
    <location>
        <begin position="1996"/>
        <end position="2040"/>
    </location>
</feature>
<keyword evidence="5" id="KW-1185">Reference proteome</keyword>
<dbReference type="InterPro" id="IPR016177">
    <property type="entry name" value="DNA-bd_dom_sf"/>
</dbReference>
<evidence type="ECO:0000259" key="3">
    <source>
        <dbReference type="PROSITE" id="PS50982"/>
    </source>
</evidence>
<name>A0A9D3YEJ9_DREPO</name>
<dbReference type="PANTHER" id="PTHR16112">
    <property type="entry name" value="METHYL-CPG BINDING PROTEIN, DROSOPHILA"/>
    <property type="match status" value="1"/>
</dbReference>
<dbReference type="InterPro" id="IPR000313">
    <property type="entry name" value="PWWP_dom"/>
</dbReference>
<dbReference type="GO" id="GO:0005634">
    <property type="term" value="C:nucleus"/>
    <property type="evidence" value="ECO:0007669"/>
    <property type="project" value="TreeGrafter"/>
</dbReference>
<dbReference type="Pfam" id="PF00855">
    <property type="entry name" value="PWWP"/>
    <property type="match status" value="1"/>
</dbReference>
<feature type="compositionally biased region" description="Polar residues" evidence="1">
    <location>
        <begin position="2115"/>
        <end position="2130"/>
    </location>
</feature>
<feature type="region of interest" description="Disordered" evidence="1">
    <location>
        <begin position="2296"/>
        <end position="2345"/>
    </location>
</feature>
<dbReference type="PROSITE" id="PS50812">
    <property type="entry name" value="PWWP"/>
    <property type="match status" value="1"/>
</dbReference>
<evidence type="ECO:0000256" key="1">
    <source>
        <dbReference type="SAM" id="MobiDB-lite"/>
    </source>
</evidence>
<feature type="compositionally biased region" description="Polar residues" evidence="1">
    <location>
        <begin position="876"/>
        <end position="895"/>
    </location>
</feature>
<dbReference type="Gene3D" id="2.30.30.140">
    <property type="match status" value="1"/>
</dbReference>
<accession>A0A9D3YEJ9</accession>
<dbReference type="SMART" id="SM00293">
    <property type="entry name" value="PWWP"/>
    <property type="match status" value="1"/>
</dbReference>
<dbReference type="GO" id="GO:0010369">
    <property type="term" value="C:chromocenter"/>
    <property type="evidence" value="ECO:0007669"/>
    <property type="project" value="TreeGrafter"/>
</dbReference>
<dbReference type="FunFam" id="2.30.30.140:FF:000107">
    <property type="entry name" value="Six-banded, isoform H"/>
    <property type="match status" value="1"/>
</dbReference>
<protein>
    <submittedName>
        <fullName evidence="4">Uncharacterized protein</fullName>
    </submittedName>
</protein>
<dbReference type="SUPFAM" id="SSF54171">
    <property type="entry name" value="DNA-binding domain"/>
    <property type="match status" value="1"/>
</dbReference>
<organism evidence="4 5">
    <name type="scientific">Dreissena polymorpha</name>
    <name type="common">Zebra mussel</name>
    <name type="synonym">Mytilus polymorpha</name>
    <dbReference type="NCBI Taxonomy" id="45954"/>
    <lineage>
        <taxon>Eukaryota</taxon>
        <taxon>Metazoa</taxon>
        <taxon>Spiralia</taxon>
        <taxon>Lophotrochozoa</taxon>
        <taxon>Mollusca</taxon>
        <taxon>Bivalvia</taxon>
        <taxon>Autobranchia</taxon>
        <taxon>Heteroconchia</taxon>
        <taxon>Euheterodonta</taxon>
        <taxon>Imparidentia</taxon>
        <taxon>Neoheterodontei</taxon>
        <taxon>Myida</taxon>
        <taxon>Dreissenoidea</taxon>
        <taxon>Dreissenidae</taxon>
        <taxon>Dreissena</taxon>
    </lineage>
</organism>
<feature type="region of interest" description="Disordered" evidence="1">
    <location>
        <begin position="1966"/>
        <end position="2049"/>
    </location>
</feature>
<dbReference type="GO" id="GO:0003682">
    <property type="term" value="F:chromatin binding"/>
    <property type="evidence" value="ECO:0007669"/>
    <property type="project" value="TreeGrafter"/>
</dbReference>
<feature type="domain" description="PWWP" evidence="2">
    <location>
        <begin position="2352"/>
        <end position="2410"/>
    </location>
</feature>
<dbReference type="InterPro" id="IPR001739">
    <property type="entry name" value="Methyl_CpG_DNA-bd"/>
</dbReference>
<dbReference type="GO" id="GO:0003677">
    <property type="term" value="F:DNA binding"/>
    <property type="evidence" value="ECO:0007669"/>
    <property type="project" value="InterPro"/>
</dbReference>
<dbReference type="SUPFAM" id="SSF63748">
    <property type="entry name" value="Tudor/PWWP/MBT"/>
    <property type="match status" value="1"/>
</dbReference>
<feature type="compositionally biased region" description="Acidic residues" evidence="1">
    <location>
        <begin position="1975"/>
        <end position="1995"/>
    </location>
</feature>
<comment type="caution">
    <text evidence="4">The sequence shown here is derived from an EMBL/GenBank/DDBJ whole genome shotgun (WGS) entry which is preliminary data.</text>
</comment>
<reference evidence="4" key="2">
    <citation type="submission" date="2020-11" db="EMBL/GenBank/DDBJ databases">
        <authorList>
            <person name="McCartney M.A."/>
            <person name="Auch B."/>
            <person name="Kono T."/>
            <person name="Mallez S."/>
            <person name="Becker A."/>
            <person name="Gohl D.M."/>
            <person name="Silverstein K.A.T."/>
            <person name="Koren S."/>
            <person name="Bechman K.B."/>
            <person name="Herman A."/>
            <person name="Abrahante J.E."/>
            <person name="Garbe J."/>
        </authorList>
    </citation>
    <scope>NUCLEOTIDE SEQUENCE</scope>
    <source>
        <strain evidence="4">Duluth1</strain>
        <tissue evidence="4">Whole animal</tissue>
    </source>
</reference>
<proteinExistence type="predicted"/>
<feature type="compositionally biased region" description="Polar residues" evidence="1">
    <location>
        <begin position="1451"/>
        <end position="1469"/>
    </location>
</feature>